<dbReference type="SUPFAM" id="SSF51621">
    <property type="entry name" value="Phosphoenolpyruvate/pyruvate domain"/>
    <property type="match status" value="1"/>
</dbReference>
<dbReference type="CDD" id="cd00377">
    <property type="entry name" value="ICL_PEPM"/>
    <property type="match status" value="1"/>
</dbReference>
<reference evidence="1 2" key="1">
    <citation type="submission" date="2019-06" db="EMBL/GenBank/DDBJ databases">
        <title>Genomic Encyclopedia of Type Strains, Phase IV (KMG-V): Genome sequencing to study the core and pangenomes of soil and plant-associated prokaryotes.</title>
        <authorList>
            <person name="Whitman W."/>
        </authorList>
    </citation>
    <scope>NUCLEOTIDE SEQUENCE [LARGE SCALE GENOMIC DNA]</scope>
    <source>
        <strain evidence="1 2">BR 12005</strain>
    </source>
</reference>
<dbReference type="AlphaFoldDB" id="A0A560J9E6"/>
<dbReference type="Proteomes" id="UP000320516">
    <property type="component" value="Unassembled WGS sequence"/>
</dbReference>
<dbReference type="InterPro" id="IPR039556">
    <property type="entry name" value="ICL/PEPM"/>
</dbReference>
<evidence type="ECO:0000313" key="1">
    <source>
        <dbReference type="EMBL" id="TWB67627.1"/>
    </source>
</evidence>
<sequence>MTRTITEKRAAFRALHQDGCFMLPNPWDVGSARMLQHMDFKALATTSSGYAWTQGRPDYGVTRDEVLEHLRALVPATDLPVNADYESGFAHEISDLAANIRMAVEAGVAGLSIEDIRADGQPGHYDTATAVERIRAARAAIDQVDAHALLVARTEILLSDPSRVTEAIDKMVALAEAGADCLYAPGLVDKADVVALVRAVAPKPVNLLVMRPGPSLAEIADWGVRRVSVGGGLARAAWGGFLRAAETLRGGSFDGLAAGASGKQLNEIFGAFSPV</sequence>
<protein>
    <submittedName>
        <fullName evidence="1">2-methylisocitrate lyase-like PEP mutase family enzyme</fullName>
    </submittedName>
</protein>
<dbReference type="PANTHER" id="PTHR42905:SF16">
    <property type="entry name" value="CARBOXYPHOSPHONOENOLPYRUVATE PHOSPHONOMUTASE-LIKE PROTEIN (AFU_ORTHOLOGUE AFUA_5G07230)"/>
    <property type="match status" value="1"/>
</dbReference>
<comment type="caution">
    <text evidence="1">The sequence shown here is derived from an EMBL/GenBank/DDBJ whole genome shotgun (WGS) entry which is preliminary data.</text>
</comment>
<dbReference type="Gene3D" id="6.10.250.2750">
    <property type="match status" value="1"/>
</dbReference>
<dbReference type="RefSeq" id="WP_145613499.1">
    <property type="nucleotide sequence ID" value="NZ_JARPAF010000001.1"/>
</dbReference>
<dbReference type="Pfam" id="PF13714">
    <property type="entry name" value="PEP_mutase"/>
    <property type="match status" value="1"/>
</dbReference>
<dbReference type="InterPro" id="IPR040442">
    <property type="entry name" value="Pyrv_kinase-like_dom_sf"/>
</dbReference>
<dbReference type="Gene3D" id="3.20.20.60">
    <property type="entry name" value="Phosphoenolpyruvate-binding domains"/>
    <property type="match status" value="1"/>
</dbReference>
<accession>A0A560J9E6</accession>
<keyword evidence="1" id="KW-0456">Lyase</keyword>
<proteinExistence type="predicted"/>
<evidence type="ECO:0000313" key="2">
    <source>
        <dbReference type="Proteomes" id="UP000320516"/>
    </source>
</evidence>
<name>A0A560J9E6_9PROT</name>
<dbReference type="GO" id="GO:0016829">
    <property type="term" value="F:lyase activity"/>
    <property type="evidence" value="ECO:0007669"/>
    <property type="project" value="UniProtKB-KW"/>
</dbReference>
<organism evidence="1 2">
    <name type="scientific">Nitrospirillum amazonense</name>
    <dbReference type="NCBI Taxonomy" id="28077"/>
    <lineage>
        <taxon>Bacteria</taxon>
        <taxon>Pseudomonadati</taxon>
        <taxon>Pseudomonadota</taxon>
        <taxon>Alphaproteobacteria</taxon>
        <taxon>Rhodospirillales</taxon>
        <taxon>Azospirillaceae</taxon>
        <taxon>Nitrospirillum</taxon>
    </lineage>
</organism>
<dbReference type="InterPro" id="IPR015813">
    <property type="entry name" value="Pyrv/PenolPyrv_kinase-like_dom"/>
</dbReference>
<gene>
    <name evidence="1" type="ORF">FBZ87_11458</name>
</gene>
<dbReference type="EMBL" id="VITV01000014">
    <property type="protein sequence ID" value="TWB67627.1"/>
    <property type="molecule type" value="Genomic_DNA"/>
</dbReference>
<dbReference type="PANTHER" id="PTHR42905">
    <property type="entry name" value="PHOSPHOENOLPYRUVATE CARBOXYLASE"/>
    <property type="match status" value="1"/>
</dbReference>